<keyword evidence="3 4" id="KW-0067">ATP-binding</keyword>
<comment type="catalytic activity">
    <reaction evidence="4">
        <text>(6S)-5-formyl-5,6,7,8-tetrahydrofolate + ATP = (6R)-5,10-methenyltetrahydrofolate + ADP + phosphate</text>
        <dbReference type="Rhea" id="RHEA:10488"/>
        <dbReference type="ChEBI" id="CHEBI:30616"/>
        <dbReference type="ChEBI" id="CHEBI:43474"/>
        <dbReference type="ChEBI" id="CHEBI:57455"/>
        <dbReference type="ChEBI" id="CHEBI:57457"/>
        <dbReference type="ChEBI" id="CHEBI:456216"/>
        <dbReference type="EC" id="6.3.3.2"/>
    </reaction>
</comment>
<keyword evidence="4" id="KW-0479">Metal-binding</keyword>
<sequence>MHLNTTPATSNSDAGASADDISLDKDILRSQIRPRRLTARSHRGEQGQQQMQELFTAHILEAVAQRVHSPGTIAAYLPTKSEPPILQALNALHEQGHRILVPVVRPGRKLAWVHWDPTVEHPLNPMGIPEPEGEEQDSQAFVNADVRLIPALAFDADGHRLGQGGGYYDRIIPLLSAQQLEEQSIGVVFADEIYEAIPYDRWDVILPVILTERGIFHAHQQSYKHPTPHAWFALD</sequence>
<protein>
    <recommendedName>
        <fullName evidence="4">5-formyltetrahydrofolate cyclo-ligase</fullName>
        <ecNumber evidence="4">6.3.3.2</ecNumber>
    </recommendedName>
</protein>
<keyword evidence="2 4" id="KW-0547">Nucleotide-binding</keyword>
<dbReference type="PATRIC" id="fig|563033.4.peg.519"/>
<dbReference type="InterPro" id="IPR037171">
    <property type="entry name" value="NagB/RpiA_transferase-like"/>
</dbReference>
<evidence type="ECO:0000256" key="3">
    <source>
        <dbReference type="ARBA" id="ARBA00022840"/>
    </source>
</evidence>
<dbReference type="GO" id="GO:0035999">
    <property type="term" value="P:tetrahydrofolate interconversion"/>
    <property type="evidence" value="ECO:0007669"/>
    <property type="project" value="TreeGrafter"/>
</dbReference>
<dbReference type="GO" id="GO:0046872">
    <property type="term" value="F:metal ion binding"/>
    <property type="evidence" value="ECO:0007669"/>
    <property type="project" value="UniProtKB-KW"/>
</dbReference>
<organism evidence="5 6">
    <name type="scientific">Rothia mucilaginosa M508</name>
    <dbReference type="NCBI Taxonomy" id="563033"/>
    <lineage>
        <taxon>Bacteria</taxon>
        <taxon>Bacillati</taxon>
        <taxon>Actinomycetota</taxon>
        <taxon>Actinomycetes</taxon>
        <taxon>Micrococcales</taxon>
        <taxon>Micrococcaceae</taxon>
        <taxon>Rothia</taxon>
    </lineage>
</organism>
<evidence type="ECO:0000313" key="5">
    <source>
        <dbReference type="EMBL" id="EHB88744.1"/>
    </source>
</evidence>
<dbReference type="InterPro" id="IPR002698">
    <property type="entry name" value="FTHF_cligase"/>
</dbReference>
<dbReference type="EC" id="6.3.3.2" evidence="4"/>
<evidence type="ECO:0000256" key="4">
    <source>
        <dbReference type="RuleBase" id="RU361279"/>
    </source>
</evidence>
<dbReference type="GO" id="GO:0005524">
    <property type="term" value="F:ATP binding"/>
    <property type="evidence" value="ECO:0007669"/>
    <property type="project" value="UniProtKB-KW"/>
</dbReference>
<dbReference type="EMBL" id="ACSB01000005">
    <property type="protein sequence ID" value="EHB88744.1"/>
    <property type="molecule type" value="Genomic_DNA"/>
</dbReference>
<dbReference type="GO" id="GO:0009396">
    <property type="term" value="P:folic acid-containing compound biosynthetic process"/>
    <property type="evidence" value="ECO:0007669"/>
    <property type="project" value="TreeGrafter"/>
</dbReference>
<dbReference type="PANTHER" id="PTHR23407">
    <property type="entry name" value="ATPASE INHIBITOR/5-FORMYLTETRAHYDROFOLATE CYCLO-LIGASE"/>
    <property type="match status" value="1"/>
</dbReference>
<dbReference type="Gene3D" id="3.40.50.10420">
    <property type="entry name" value="NagB/RpiA/CoA transferase-like"/>
    <property type="match status" value="1"/>
</dbReference>
<dbReference type="Pfam" id="PF01812">
    <property type="entry name" value="5-FTHF_cyc-lig"/>
    <property type="match status" value="1"/>
</dbReference>
<proteinExistence type="inferred from homology"/>
<dbReference type="PANTHER" id="PTHR23407:SF1">
    <property type="entry name" value="5-FORMYLTETRAHYDROFOLATE CYCLO-LIGASE"/>
    <property type="match status" value="1"/>
</dbReference>
<dbReference type="Proteomes" id="UP000004897">
    <property type="component" value="Unassembled WGS sequence"/>
</dbReference>
<dbReference type="HOGENOM" id="CLU_066245_1_0_11"/>
<reference evidence="5 6" key="1">
    <citation type="submission" date="2011-08" db="EMBL/GenBank/DDBJ databases">
        <title>The Genome Sequence of Rothia mucilaginosa M508.</title>
        <authorList>
            <consortium name="The Broad Institute Genome Sequencing Platform"/>
            <consortium name="The Broad Institute Genome Sequencing Center for Infectious Disease"/>
            <person name="Earl A."/>
            <person name="Ward D."/>
            <person name="Feldgarden M."/>
            <person name="Gevers D."/>
            <person name="Sibley C.D."/>
            <person name="Field T.R."/>
            <person name="Grinwis M."/>
            <person name="Eshaghurshan C.S."/>
            <person name="Surette M.G."/>
            <person name="Young S.K."/>
            <person name="Zeng Q."/>
            <person name="Gargeya S."/>
            <person name="Fitzgerald M."/>
            <person name="Haas B."/>
            <person name="Abouelleil A."/>
            <person name="Alvarado L."/>
            <person name="Arachchi H.M."/>
            <person name="Berlin A."/>
            <person name="Brown A."/>
            <person name="Chapman S.B."/>
            <person name="Chen Z."/>
            <person name="Dunbar C."/>
            <person name="Freedman E."/>
            <person name="Gearin G."/>
            <person name="Gellesch M."/>
            <person name="Goldberg J."/>
            <person name="Griggs A."/>
            <person name="Gujja S."/>
            <person name="Heiman D."/>
            <person name="Howarth C."/>
            <person name="Larson L."/>
            <person name="Lui A."/>
            <person name="MacDonald P.J.P."/>
            <person name="Montmayeur A."/>
            <person name="Murphy C."/>
            <person name="Neiman D."/>
            <person name="Pearson M."/>
            <person name="Priest M."/>
            <person name="Roberts A."/>
            <person name="Saif S."/>
            <person name="Shea T."/>
            <person name="Shenoy N."/>
            <person name="Sisk P."/>
            <person name="Stolte C."/>
            <person name="Sykes S."/>
            <person name="Wortman J."/>
            <person name="Nusbaum C."/>
            <person name="Birren B."/>
        </authorList>
    </citation>
    <scope>NUCLEOTIDE SEQUENCE [LARGE SCALE GENOMIC DNA]</scope>
    <source>
        <strain evidence="5 6">M508</strain>
    </source>
</reference>
<evidence type="ECO:0000313" key="6">
    <source>
        <dbReference type="Proteomes" id="UP000004897"/>
    </source>
</evidence>
<comment type="caution">
    <text evidence="5">The sequence shown here is derived from an EMBL/GenBank/DDBJ whole genome shotgun (WGS) entry which is preliminary data.</text>
</comment>
<dbReference type="NCBIfam" id="TIGR02727">
    <property type="entry name" value="MTHFS_bact"/>
    <property type="match status" value="1"/>
</dbReference>
<dbReference type="AlphaFoldDB" id="G5EQG3"/>
<dbReference type="GO" id="GO:0030272">
    <property type="term" value="F:5-formyltetrahydrofolate cyclo-ligase activity"/>
    <property type="evidence" value="ECO:0007669"/>
    <property type="project" value="UniProtKB-EC"/>
</dbReference>
<dbReference type="InterPro" id="IPR024185">
    <property type="entry name" value="FTHF_cligase-like_sf"/>
</dbReference>
<dbReference type="SUPFAM" id="SSF100950">
    <property type="entry name" value="NagB/RpiA/CoA transferase-like"/>
    <property type="match status" value="1"/>
</dbReference>
<accession>G5EQG3</accession>
<evidence type="ECO:0000256" key="2">
    <source>
        <dbReference type="ARBA" id="ARBA00022741"/>
    </source>
</evidence>
<dbReference type="RefSeq" id="WP_005505092.1">
    <property type="nucleotide sequence ID" value="NZ_JH370351.1"/>
</dbReference>
<keyword evidence="4" id="KW-0460">Magnesium</keyword>
<gene>
    <name evidence="5" type="ORF">HMPREF0737_00523</name>
</gene>
<comment type="cofactor">
    <cofactor evidence="4">
        <name>Mg(2+)</name>
        <dbReference type="ChEBI" id="CHEBI:18420"/>
    </cofactor>
</comment>
<evidence type="ECO:0000256" key="1">
    <source>
        <dbReference type="ARBA" id="ARBA00010638"/>
    </source>
</evidence>
<comment type="similarity">
    <text evidence="1 4">Belongs to the 5-formyltetrahydrofolate cyclo-ligase family.</text>
</comment>
<name>G5EQG3_9MICC</name>